<dbReference type="EMBL" id="AP012547">
    <property type="protein sequence ID" value="BAO30309.1"/>
    <property type="molecule type" value="Genomic_DNA"/>
</dbReference>
<proteinExistence type="predicted"/>
<organism evidence="1 2">
    <name type="scientific">Sulfuritalea hydrogenivorans sk43H</name>
    <dbReference type="NCBI Taxonomy" id="1223802"/>
    <lineage>
        <taxon>Bacteria</taxon>
        <taxon>Pseudomonadati</taxon>
        <taxon>Pseudomonadota</taxon>
        <taxon>Betaproteobacteria</taxon>
        <taxon>Nitrosomonadales</taxon>
        <taxon>Sterolibacteriaceae</taxon>
        <taxon>Sulfuritalea</taxon>
    </lineage>
</organism>
<dbReference type="OrthoDB" id="8560910at2"/>
<accession>W0SGA7</accession>
<protein>
    <submittedName>
        <fullName evidence="1">Uncharacterized protein</fullName>
    </submittedName>
</protein>
<sequence>MAKPAAIVGQIILYGAFAAFIGYFATAPTYKQIPDDVALIKLSMSHLGGRECRKRTAEELAKLPPNMRAPLDCPRGRSDIKLVLELDGKPMFETVMHPTGLSKDGVSTVYKRFEVKAGTYRLAVKMNDNLVINRDFNFVKEEQVTLKPAQVLVVDFNPDKGGLFFQQAAAK</sequence>
<dbReference type="RefSeq" id="WP_041099682.1">
    <property type="nucleotide sequence ID" value="NZ_AP012547.1"/>
</dbReference>
<evidence type="ECO:0000313" key="1">
    <source>
        <dbReference type="EMBL" id="BAO30309.1"/>
    </source>
</evidence>
<dbReference type="AlphaFoldDB" id="W0SGA7"/>
<dbReference type="Proteomes" id="UP000031637">
    <property type="component" value="Chromosome"/>
</dbReference>
<dbReference type="KEGG" id="shd:SUTH_02527"/>
<gene>
    <name evidence="1" type="ORF">SUTH_02527</name>
</gene>
<dbReference type="HOGENOM" id="CLU_1592593_0_0_4"/>
<evidence type="ECO:0000313" key="2">
    <source>
        <dbReference type="Proteomes" id="UP000031637"/>
    </source>
</evidence>
<reference evidence="1 2" key="1">
    <citation type="journal article" date="2014" name="Syst. Appl. Microbiol.">
        <title>Complete genomes of freshwater sulfur oxidizers Sulfuricella denitrificans skB26 and Sulfuritalea hydrogenivorans sk43H: genetic insights into the sulfur oxidation pathway of betaproteobacteria.</title>
        <authorList>
            <person name="Watanabe T."/>
            <person name="Kojima H."/>
            <person name="Fukui M."/>
        </authorList>
    </citation>
    <scope>NUCLEOTIDE SEQUENCE [LARGE SCALE GENOMIC DNA]</scope>
    <source>
        <strain evidence="1">DSM22779</strain>
    </source>
</reference>
<keyword evidence="2" id="KW-1185">Reference proteome</keyword>
<dbReference type="STRING" id="1223802.SUTH_02527"/>
<name>W0SGA7_9PROT</name>